<dbReference type="PANTHER" id="PTHR44688">
    <property type="entry name" value="DNA-BINDING TRANSCRIPTIONAL ACTIVATOR DEVR_DOSR"/>
    <property type="match status" value="1"/>
</dbReference>
<keyword evidence="6" id="KW-1185">Reference proteome</keyword>
<dbReference type="CDD" id="cd06170">
    <property type="entry name" value="LuxR_C_like"/>
    <property type="match status" value="1"/>
</dbReference>
<evidence type="ECO:0000256" key="3">
    <source>
        <dbReference type="ARBA" id="ARBA00023163"/>
    </source>
</evidence>
<name>A0ABV6A9F2_9PSEU</name>
<dbReference type="SMART" id="SM00421">
    <property type="entry name" value="HTH_LUXR"/>
    <property type="match status" value="1"/>
</dbReference>
<keyword evidence="2" id="KW-0238">DNA-binding</keyword>
<evidence type="ECO:0000259" key="4">
    <source>
        <dbReference type="PROSITE" id="PS50043"/>
    </source>
</evidence>
<keyword evidence="1" id="KW-0805">Transcription regulation</keyword>
<gene>
    <name evidence="5" type="ORF">ACFFQA_34325</name>
</gene>
<dbReference type="SUPFAM" id="SSF46894">
    <property type="entry name" value="C-terminal effector domain of the bipartite response regulators"/>
    <property type="match status" value="1"/>
</dbReference>
<proteinExistence type="predicted"/>
<evidence type="ECO:0000313" key="5">
    <source>
        <dbReference type="EMBL" id="MFB9909043.1"/>
    </source>
</evidence>
<organism evidence="5 6">
    <name type="scientific">Allokutzneria oryzae</name>
    <dbReference type="NCBI Taxonomy" id="1378989"/>
    <lineage>
        <taxon>Bacteria</taxon>
        <taxon>Bacillati</taxon>
        <taxon>Actinomycetota</taxon>
        <taxon>Actinomycetes</taxon>
        <taxon>Pseudonocardiales</taxon>
        <taxon>Pseudonocardiaceae</taxon>
        <taxon>Allokutzneria</taxon>
    </lineage>
</organism>
<dbReference type="Gene3D" id="3.40.50.2300">
    <property type="match status" value="1"/>
</dbReference>
<reference evidence="5 6" key="1">
    <citation type="submission" date="2024-09" db="EMBL/GenBank/DDBJ databases">
        <authorList>
            <person name="Sun Q."/>
            <person name="Mori K."/>
        </authorList>
    </citation>
    <scope>NUCLEOTIDE SEQUENCE [LARGE SCALE GENOMIC DNA]</scope>
    <source>
        <strain evidence="5 6">TBRC 7907</strain>
    </source>
</reference>
<dbReference type="EMBL" id="JBHLZU010000032">
    <property type="protein sequence ID" value="MFB9909043.1"/>
    <property type="molecule type" value="Genomic_DNA"/>
</dbReference>
<dbReference type="RefSeq" id="WP_377861366.1">
    <property type="nucleotide sequence ID" value="NZ_JBHLZU010000032.1"/>
</dbReference>
<evidence type="ECO:0000256" key="1">
    <source>
        <dbReference type="ARBA" id="ARBA00023015"/>
    </source>
</evidence>
<sequence>MRVLVRAGDPISLAGVAGQLGQWPAVDVVTADSDVALLVVDTVDSGTVALLRELGRPRVVLVANRVTDAQVLDAVEFGLRAVVPRAEATAERLVHAVLTAHRGGADLPPELLGELLTQLARLQREVLGPIGLTAAGVTVREAEVLRLTAEGLDTGEIAERMCFSEGTVKSVVHGLMRKFGLRNRVHVVAHAIRAGII</sequence>
<evidence type="ECO:0000256" key="2">
    <source>
        <dbReference type="ARBA" id="ARBA00023125"/>
    </source>
</evidence>
<dbReference type="PROSITE" id="PS50043">
    <property type="entry name" value="HTH_LUXR_2"/>
    <property type="match status" value="1"/>
</dbReference>
<evidence type="ECO:0000313" key="6">
    <source>
        <dbReference type="Proteomes" id="UP001589693"/>
    </source>
</evidence>
<dbReference type="Pfam" id="PF00196">
    <property type="entry name" value="GerE"/>
    <property type="match status" value="1"/>
</dbReference>
<comment type="caution">
    <text evidence="5">The sequence shown here is derived from an EMBL/GenBank/DDBJ whole genome shotgun (WGS) entry which is preliminary data.</text>
</comment>
<dbReference type="InterPro" id="IPR000792">
    <property type="entry name" value="Tscrpt_reg_LuxR_C"/>
</dbReference>
<dbReference type="PRINTS" id="PR00038">
    <property type="entry name" value="HTHLUXR"/>
</dbReference>
<dbReference type="Proteomes" id="UP001589693">
    <property type="component" value="Unassembled WGS sequence"/>
</dbReference>
<dbReference type="PANTHER" id="PTHR44688:SF16">
    <property type="entry name" value="DNA-BINDING TRANSCRIPTIONAL ACTIVATOR DEVR_DOSR"/>
    <property type="match status" value="1"/>
</dbReference>
<accession>A0ABV6A9F2</accession>
<protein>
    <submittedName>
        <fullName evidence="5">LuxR C-terminal-related transcriptional regulator</fullName>
    </submittedName>
</protein>
<keyword evidence="3" id="KW-0804">Transcription</keyword>
<dbReference type="InterPro" id="IPR016032">
    <property type="entry name" value="Sig_transdc_resp-reg_C-effctor"/>
</dbReference>
<feature type="domain" description="HTH luxR-type" evidence="4">
    <location>
        <begin position="130"/>
        <end position="195"/>
    </location>
</feature>